<dbReference type="Proteomes" id="UP000677218">
    <property type="component" value="Unassembled WGS sequence"/>
</dbReference>
<comment type="similarity">
    <text evidence="2">Belongs to the ABC transporter superfamily.</text>
</comment>
<evidence type="ECO:0000256" key="4">
    <source>
        <dbReference type="ARBA" id="ARBA00022475"/>
    </source>
</evidence>
<dbReference type="PIRSF" id="PIRSF039085">
    <property type="entry name" value="ABC_ATPase_HisP"/>
    <property type="match status" value="1"/>
</dbReference>
<comment type="caution">
    <text evidence="10">The sequence shown here is derived from an EMBL/GenBank/DDBJ whole genome shotgun (WGS) entry which is preliminary data.</text>
</comment>
<evidence type="ECO:0000259" key="9">
    <source>
        <dbReference type="PROSITE" id="PS50893"/>
    </source>
</evidence>
<comment type="subcellular location">
    <subcellularLocation>
        <location evidence="1">Cell membrane</location>
        <topology evidence="1">Peripheral membrane protein</topology>
    </subcellularLocation>
</comment>
<keyword evidence="8" id="KW-0472">Membrane</keyword>
<evidence type="ECO:0000256" key="6">
    <source>
        <dbReference type="ARBA" id="ARBA00022840"/>
    </source>
</evidence>
<evidence type="ECO:0000256" key="5">
    <source>
        <dbReference type="ARBA" id="ARBA00022741"/>
    </source>
</evidence>
<evidence type="ECO:0000313" key="11">
    <source>
        <dbReference type="Proteomes" id="UP000677218"/>
    </source>
</evidence>
<name>A0A916QKZ8_9LACO</name>
<dbReference type="GO" id="GO:0016887">
    <property type="term" value="F:ATP hydrolysis activity"/>
    <property type="evidence" value="ECO:0007669"/>
    <property type="project" value="InterPro"/>
</dbReference>
<gene>
    <name evidence="10" type="ORF">LCB40_15200</name>
</gene>
<evidence type="ECO:0000256" key="7">
    <source>
        <dbReference type="ARBA" id="ARBA00022970"/>
    </source>
</evidence>
<dbReference type="InterPro" id="IPR017871">
    <property type="entry name" value="ABC_transporter-like_CS"/>
</dbReference>
<keyword evidence="4" id="KW-1003">Cell membrane</keyword>
<dbReference type="InterPro" id="IPR003593">
    <property type="entry name" value="AAA+_ATPase"/>
</dbReference>
<evidence type="ECO:0000313" key="10">
    <source>
        <dbReference type="EMBL" id="GFZ27640.1"/>
    </source>
</evidence>
<evidence type="ECO:0000256" key="3">
    <source>
        <dbReference type="ARBA" id="ARBA00022448"/>
    </source>
</evidence>
<protein>
    <submittedName>
        <fullName evidence="10">Amino acid ABC transporter ATP-binding protein</fullName>
    </submittedName>
</protein>
<keyword evidence="5" id="KW-0547">Nucleotide-binding</keyword>
<evidence type="ECO:0000256" key="2">
    <source>
        <dbReference type="ARBA" id="ARBA00005417"/>
    </source>
</evidence>
<dbReference type="GO" id="GO:0005886">
    <property type="term" value="C:plasma membrane"/>
    <property type="evidence" value="ECO:0007669"/>
    <property type="project" value="UniProtKB-SubCell"/>
</dbReference>
<reference evidence="10" key="1">
    <citation type="submission" date="2020-08" db="EMBL/GenBank/DDBJ databases">
        <title>Taxonomic study for Lactobacillus species isolated from hardwood bark.</title>
        <authorList>
            <person name="Tohno M."/>
            <person name="Tanizawa Y."/>
        </authorList>
    </citation>
    <scope>NUCLEOTIDE SEQUENCE</scope>
    <source>
        <strain evidence="10">B40</strain>
    </source>
</reference>
<keyword evidence="3" id="KW-0813">Transport</keyword>
<dbReference type="GO" id="GO:0005524">
    <property type="term" value="F:ATP binding"/>
    <property type="evidence" value="ECO:0007669"/>
    <property type="project" value="UniProtKB-KW"/>
</dbReference>
<proteinExistence type="inferred from homology"/>
<dbReference type="CDD" id="cd03262">
    <property type="entry name" value="ABC_HisP_GlnQ"/>
    <property type="match status" value="1"/>
</dbReference>
<dbReference type="InterPro" id="IPR003439">
    <property type="entry name" value="ABC_transporter-like_ATP-bd"/>
</dbReference>
<dbReference type="PANTHER" id="PTHR43166">
    <property type="entry name" value="AMINO ACID IMPORT ATP-BINDING PROTEIN"/>
    <property type="match status" value="1"/>
</dbReference>
<evidence type="ECO:0000256" key="1">
    <source>
        <dbReference type="ARBA" id="ARBA00004202"/>
    </source>
</evidence>
<dbReference type="GO" id="GO:0015424">
    <property type="term" value="F:ABC-type amino acid transporter activity"/>
    <property type="evidence" value="ECO:0007669"/>
    <property type="project" value="InterPro"/>
</dbReference>
<dbReference type="Gene3D" id="3.40.50.300">
    <property type="entry name" value="P-loop containing nucleotide triphosphate hydrolases"/>
    <property type="match status" value="1"/>
</dbReference>
<accession>A0A916QKZ8</accession>
<dbReference type="SUPFAM" id="SSF52540">
    <property type="entry name" value="P-loop containing nucleoside triphosphate hydrolases"/>
    <property type="match status" value="1"/>
</dbReference>
<dbReference type="EMBL" id="BMAY01000014">
    <property type="protein sequence ID" value="GFZ27640.1"/>
    <property type="molecule type" value="Genomic_DNA"/>
</dbReference>
<dbReference type="PROSITE" id="PS50893">
    <property type="entry name" value="ABC_TRANSPORTER_2"/>
    <property type="match status" value="1"/>
</dbReference>
<keyword evidence="11" id="KW-1185">Reference proteome</keyword>
<dbReference type="InterPro" id="IPR027417">
    <property type="entry name" value="P-loop_NTPase"/>
</dbReference>
<keyword evidence="7" id="KW-0029">Amino-acid transport</keyword>
<dbReference type="InterPro" id="IPR050086">
    <property type="entry name" value="MetN_ABC_transporter-like"/>
</dbReference>
<sequence length="251" mass="27813">MTETNQTIISLKHMQKAYGDHQVLKDINVDINKGEIVTIIGPSGGGKSTTLRCINLLEQPTGGEIDFHGENILAPGYDLNDYRAKVGMVFQQFNLFNNLDVLSNCMVGQELVLKRSKDEAKKIALENLKKVGMEPFIKAKPSQLSGGQQQRVAIARAISMDPEVLLFDEPTSALDPEMVGEVLEVMKKLATTGLTMIIVTHEMAFARDISDQVLFVADGIITEAGEPDQIFNHPQNEKLQKFLRNFRANSL</sequence>
<dbReference type="RefSeq" id="WP_212781317.1">
    <property type="nucleotide sequence ID" value="NZ_BMAY01000014.1"/>
</dbReference>
<evidence type="ECO:0000256" key="8">
    <source>
        <dbReference type="ARBA" id="ARBA00023136"/>
    </source>
</evidence>
<organism evidence="10 11">
    <name type="scientific">Lactobacillus corticis</name>
    <dbReference type="NCBI Taxonomy" id="2201249"/>
    <lineage>
        <taxon>Bacteria</taxon>
        <taxon>Bacillati</taxon>
        <taxon>Bacillota</taxon>
        <taxon>Bacilli</taxon>
        <taxon>Lactobacillales</taxon>
        <taxon>Lactobacillaceae</taxon>
        <taxon>Lactobacillus</taxon>
    </lineage>
</organism>
<keyword evidence="6 10" id="KW-0067">ATP-binding</keyword>
<dbReference type="SMART" id="SM00382">
    <property type="entry name" value="AAA"/>
    <property type="match status" value="1"/>
</dbReference>
<dbReference type="InterPro" id="IPR030679">
    <property type="entry name" value="ABC_ATPase_HisP-typ"/>
</dbReference>
<dbReference type="Pfam" id="PF00005">
    <property type="entry name" value="ABC_tran"/>
    <property type="match status" value="1"/>
</dbReference>
<dbReference type="PANTHER" id="PTHR43166:SF9">
    <property type="entry name" value="GLUTAMATE_ASPARTATE IMPORT ATP-BINDING PROTEIN GLTL"/>
    <property type="match status" value="1"/>
</dbReference>
<feature type="domain" description="ABC transporter" evidence="9">
    <location>
        <begin position="9"/>
        <end position="243"/>
    </location>
</feature>
<dbReference type="AlphaFoldDB" id="A0A916QKZ8"/>
<dbReference type="PROSITE" id="PS00211">
    <property type="entry name" value="ABC_TRANSPORTER_1"/>
    <property type="match status" value="1"/>
</dbReference>